<gene>
    <name evidence="2" type="ORF">HHI36_005027</name>
</gene>
<keyword evidence="1" id="KW-0472">Membrane</keyword>
<evidence type="ECO:0000313" key="3">
    <source>
        <dbReference type="Proteomes" id="UP001516400"/>
    </source>
</evidence>
<keyword evidence="3" id="KW-1185">Reference proteome</keyword>
<dbReference type="EMBL" id="JABFTP020000144">
    <property type="protein sequence ID" value="KAL3281827.1"/>
    <property type="molecule type" value="Genomic_DNA"/>
</dbReference>
<protein>
    <submittedName>
        <fullName evidence="2">Uncharacterized protein</fullName>
    </submittedName>
</protein>
<dbReference type="Proteomes" id="UP001516400">
    <property type="component" value="Unassembled WGS sequence"/>
</dbReference>
<comment type="caution">
    <text evidence="2">The sequence shown here is derived from an EMBL/GenBank/DDBJ whole genome shotgun (WGS) entry which is preliminary data.</text>
</comment>
<proteinExistence type="predicted"/>
<dbReference type="Gene3D" id="2.140.10.30">
    <property type="entry name" value="Dipeptidylpeptidase IV, N-terminal domain"/>
    <property type="match status" value="1"/>
</dbReference>
<name>A0ABD2NSX3_9CUCU</name>
<keyword evidence="1" id="KW-0812">Transmembrane</keyword>
<sequence>MKQELALHDDEGHNWWSIIFSLLVIGLVVSGIVAAILLVGYVDELLYWHGQRMQFEEYLQGDLNPKRLPSSWISPTHFVFQADDGSLAILETGNNITVSVLVTNHTLRQLNVKGYQCSKDLKYVLFQHNIKTYPNYDKFYHIENNKDHIARDESLLDPWIANAMAISVDDVDYITTTS</sequence>
<feature type="transmembrane region" description="Helical" evidence="1">
    <location>
        <begin position="15"/>
        <end position="42"/>
    </location>
</feature>
<evidence type="ECO:0000313" key="2">
    <source>
        <dbReference type="EMBL" id="KAL3281827.1"/>
    </source>
</evidence>
<keyword evidence="1" id="KW-1133">Transmembrane helix</keyword>
<reference evidence="2 3" key="1">
    <citation type="journal article" date="2021" name="BMC Biol.">
        <title>Horizontally acquired antibacterial genes associated with adaptive radiation of ladybird beetles.</title>
        <authorList>
            <person name="Li H.S."/>
            <person name="Tang X.F."/>
            <person name="Huang Y.H."/>
            <person name="Xu Z.Y."/>
            <person name="Chen M.L."/>
            <person name="Du X.Y."/>
            <person name="Qiu B.Y."/>
            <person name="Chen P.T."/>
            <person name="Zhang W."/>
            <person name="Slipinski A."/>
            <person name="Escalona H.E."/>
            <person name="Waterhouse R.M."/>
            <person name="Zwick A."/>
            <person name="Pang H."/>
        </authorList>
    </citation>
    <scope>NUCLEOTIDE SEQUENCE [LARGE SCALE GENOMIC DNA]</scope>
    <source>
        <strain evidence="2">SYSU2018</strain>
    </source>
</reference>
<evidence type="ECO:0000256" key="1">
    <source>
        <dbReference type="SAM" id="Phobius"/>
    </source>
</evidence>
<dbReference type="PANTHER" id="PTHR11731">
    <property type="entry name" value="PROTEASE FAMILY S9B,C DIPEPTIDYL-PEPTIDASE IV-RELATED"/>
    <property type="match status" value="1"/>
</dbReference>
<dbReference type="AlphaFoldDB" id="A0ABD2NSX3"/>
<accession>A0ABD2NSX3</accession>
<organism evidence="2 3">
    <name type="scientific">Cryptolaemus montrouzieri</name>
    <dbReference type="NCBI Taxonomy" id="559131"/>
    <lineage>
        <taxon>Eukaryota</taxon>
        <taxon>Metazoa</taxon>
        <taxon>Ecdysozoa</taxon>
        <taxon>Arthropoda</taxon>
        <taxon>Hexapoda</taxon>
        <taxon>Insecta</taxon>
        <taxon>Pterygota</taxon>
        <taxon>Neoptera</taxon>
        <taxon>Endopterygota</taxon>
        <taxon>Coleoptera</taxon>
        <taxon>Polyphaga</taxon>
        <taxon>Cucujiformia</taxon>
        <taxon>Coccinelloidea</taxon>
        <taxon>Coccinellidae</taxon>
        <taxon>Scymninae</taxon>
        <taxon>Scymnini</taxon>
        <taxon>Cryptolaemus</taxon>
    </lineage>
</organism>
<dbReference type="InterPro" id="IPR050278">
    <property type="entry name" value="Serine_Prot_S9B/DPPIV"/>
</dbReference>
<dbReference type="PANTHER" id="PTHR11731:SF187">
    <property type="entry name" value="INACTIVE DIPEPTIDYL PEPTIDASE 10-LIKE PROTEIN"/>
    <property type="match status" value="1"/>
</dbReference>